<dbReference type="GO" id="GO:0003677">
    <property type="term" value="F:DNA binding"/>
    <property type="evidence" value="ECO:0007669"/>
    <property type="project" value="InterPro"/>
</dbReference>
<sequence length="52" mass="5805">MGNIETISNQHGYIVHNKYVDEGISGKSIHNRPQLKQLIKGAKQGLFETVIV</sequence>
<evidence type="ECO:0000259" key="1">
    <source>
        <dbReference type="PROSITE" id="PS51736"/>
    </source>
</evidence>
<dbReference type="Gene3D" id="3.40.50.1390">
    <property type="entry name" value="Resolvase, N-terminal catalytic domain"/>
    <property type="match status" value="1"/>
</dbReference>
<proteinExistence type="predicted"/>
<comment type="caution">
    <text evidence="2">The sequence shown here is derived from an EMBL/GenBank/DDBJ whole genome shotgun (WGS) entry which is preliminary data.</text>
</comment>
<feature type="domain" description="Resolvase/invertase-type recombinase catalytic" evidence="1">
    <location>
        <begin position="1"/>
        <end position="52"/>
    </location>
</feature>
<dbReference type="SUPFAM" id="SSF53041">
    <property type="entry name" value="Resolvase-like"/>
    <property type="match status" value="1"/>
</dbReference>
<evidence type="ECO:0000313" key="3">
    <source>
        <dbReference type="Proteomes" id="UP000271031"/>
    </source>
</evidence>
<evidence type="ECO:0000313" key="2">
    <source>
        <dbReference type="EMBL" id="RNB87468.1"/>
    </source>
</evidence>
<dbReference type="InterPro" id="IPR006119">
    <property type="entry name" value="Resolv_N"/>
</dbReference>
<dbReference type="AlphaFoldDB" id="A0A3M8DHI2"/>
<reference evidence="2 3" key="1">
    <citation type="submission" date="2018-10" db="EMBL/GenBank/DDBJ databases">
        <title>Phylogenomics of Brevibacillus.</title>
        <authorList>
            <person name="Dunlap C."/>
        </authorList>
    </citation>
    <scope>NUCLEOTIDE SEQUENCE [LARGE SCALE GENOMIC DNA]</scope>
    <source>
        <strain evidence="2 3">JCM 15716</strain>
    </source>
</reference>
<organism evidence="2 3">
    <name type="scientific">Brevibacillus fluminis</name>
    <dbReference type="NCBI Taxonomy" id="511487"/>
    <lineage>
        <taxon>Bacteria</taxon>
        <taxon>Bacillati</taxon>
        <taxon>Bacillota</taxon>
        <taxon>Bacilli</taxon>
        <taxon>Bacillales</taxon>
        <taxon>Paenibacillaceae</taxon>
        <taxon>Brevibacillus</taxon>
    </lineage>
</organism>
<dbReference type="InterPro" id="IPR036162">
    <property type="entry name" value="Resolvase-like_N_sf"/>
</dbReference>
<dbReference type="GO" id="GO:0000150">
    <property type="term" value="F:DNA strand exchange activity"/>
    <property type="evidence" value="ECO:0007669"/>
    <property type="project" value="InterPro"/>
</dbReference>
<keyword evidence="3" id="KW-1185">Reference proteome</keyword>
<dbReference type="PROSITE" id="PS51736">
    <property type="entry name" value="RECOMBINASES_3"/>
    <property type="match status" value="1"/>
</dbReference>
<dbReference type="OrthoDB" id="9811097at2"/>
<name>A0A3M8DHI2_9BACL</name>
<gene>
    <name evidence="2" type="ORF">EDM56_14230</name>
</gene>
<accession>A0A3M8DHI2</accession>
<dbReference type="Pfam" id="PF00239">
    <property type="entry name" value="Resolvase"/>
    <property type="match status" value="1"/>
</dbReference>
<dbReference type="EMBL" id="RHHQ01000012">
    <property type="protein sequence ID" value="RNB87468.1"/>
    <property type="molecule type" value="Genomic_DNA"/>
</dbReference>
<dbReference type="RefSeq" id="WP_122919165.1">
    <property type="nucleotide sequence ID" value="NZ_RHHQ01000012.1"/>
</dbReference>
<dbReference type="Proteomes" id="UP000271031">
    <property type="component" value="Unassembled WGS sequence"/>
</dbReference>
<protein>
    <recommendedName>
        <fullName evidence="1">Resolvase/invertase-type recombinase catalytic domain-containing protein</fullName>
    </recommendedName>
</protein>